<protein>
    <recommendedName>
        <fullName evidence="4">Peptidase A1 domain-containing protein</fullName>
    </recommendedName>
</protein>
<keyword evidence="6" id="KW-1185">Reference proteome</keyword>
<dbReference type="SUPFAM" id="SSF50630">
    <property type="entry name" value="Acid proteases"/>
    <property type="match status" value="1"/>
</dbReference>
<dbReference type="AlphaFoldDB" id="A0AAD7AAA9"/>
<feature type="compositionally biased region" description="Polar residues" evidence="3">
    <location>
        <begin position="177"/>
        <end position="188"/>
    </location>
</feature>
<evidence type="ECO:0000313" key="5">
    <source>
        <dbReference type="EMBL" id="KAJ7353360.1"/>
    </source>
</evidence>
<dbReference type="Proteomes" id="UP001218218">
    <property type="component" value="Unassembled WGS sequence"/>
</dbReference>
<dbReference type="InterPro" id="IPR033121">
    <property type="entry name" value="PEPTIDASE_A1"/>
</dbReference>
<comment type="similarity">
    <text evidence="1">Belongs to the peptidase A1 family.</text>
</comment>
<keyword evidence="2" id="KW-0175">Coiled coil</keyword>
<accession>A0AAD7AAA9</accession>
<reference evidence="5" key="1">
    <citation type="submission" date="2023-03" db="EMBL/GenBank/DDBJ databases">
        <title>Massive genome expansion in bonnet fungi (Mycena s.s.) driven by repeated elements and novel gene families across ecological guilds.</title>
        <authorList>
            <consortium name="Lawrence Berkeley National Laboratory"/>
            <person name="Harder C.B."/>
            <person name="Miyauchi S."/>
            <person name="Viragh M."/>
            <person name="Kuo A."/>
            <person name="Thoen E."/>
            <person name="Andreopoulos B."/>
            <person name="Lu D."/>
            <person name="Skrede I."/>
            <person name="Drula E."/>
            <person name="Henrissat B."/>
            <person name="Morin E."/>
            <person name="Kohler A."/>
            <person name="Barry K."/>
            <person name="LaButti K."/>
            <person name="Morin E."/>
            <person name="Salamov A."/>
            <person name="Lipzen A."/>
            <person name="Mereny Z."/>
            <person name="Hegedus B."/>
            <person name="Baldrian P."/>
            <person name="Stursova M."/>
            <person name="Weitz H."/>
            <person name="Taylor A."/>
            <person name="Grigoriev I.V."/>
            <person name="Nagy L.G."/>
            <person name="Martin F."/>
            <person name="Kauserud H."/>
        </authorList>
    </citation>
    <scope>NUCLEOTIDE SEQUENCE</scope>
    <source>
        <strain evidence="5">CBHHK002</strain>
    </source>
</reference>
<feature type="coiled-coil region" evidence="2">
    <location>
        <begin position="415"/>
        <end position="480"/>
    </location>
</feature>
<dbReference type="InterPro" id="IPR001461">
    <property type="entry name" value="Aspartic_peptidase_A1"/>
</dbReference>
<feature type="region of interest" description="Disordered" evidence="3">
    <location>
        <begin position="161"/>
        <end position="282"/>
    </location>
</feature>
<sequence length="507" mass="56118">MSTKRLGSGKSLTAARRYRPPDVVAEAYGQVPGSAVFDSQSGLYSFPCDTPPEIAFNWGGKDWVISAANINLGLAEEGLSQCVGALAGQDIGLSSNVWLLGDSFMKNVYSVVDFDANTVRFASLHASWRPDEITIKLRVELSVRPPNYSLAGPKWFVTSSQGRDMDTDALQVGGSEGDSNLRPSTSRSTDGHNHNGPQTPTSPFDTLRRRRSIPLGGIATPSIKPPPPHHRRKSVSGSNDDSQARPRVLSRPPFLQQLTPDEASQAVHLDSSDSDSDGGGADMVMVHTAASRVNDNLTPKLQDTEPKLTERMMQRKLAQQEAQLNDLQATLQETRNELSAEKREKHALRSQQRDSDFYIGALEAEVAKFAKQLDASKASYSKLQNQYIAQCRQSEDYRHTIRDSDAAVYELRQAAELTRIEIARYAQEKEEQEEQLHRIPHLEAEVAVAQARLDEQKQEIMLLKATIDRMQLDIDDMDRNEEESGGGIIGKVKGDWEGGDVMHKIAR</sequence>
<dbReference type="Pfam" id="PF00026">
    <property type="entry name" value="Asp"/>
    <property type="match status" value="1"/>
</dbReference>
<evidence type="ECO:0000259" key="4">
    <source>
        <dbReference type="PROSITE" id="PS51767"/>
    </source>
</evidence>
<dbReference type="PANTHER" id="PTHR47966">
    <property type="entry name" value="BETA-SITE APP-CLEAVING ENZYME, ISOFORM A-RELATED"/>
    <property type="match status" value="1"/>
</dbReference>
<dbReference type="PROSITE" id="PS51767">
    <property type="entry name" value="PEPTIDASE_A1"/>
    <property type="match status" value="1"/>
</dbReference>
<organism evidence="5 6">
    <name type="scientific">Mycena albidolilacea</name>
    <dbReference type="NCBI Taxonomy" id="1033008"/>
    <lineage>
        <taxon>Eukaryota</taxon>
        <taxon>Fungi</taxon>
        <taxon>Dikarya</taxon>
        <taxon>Basidiomycota</taxon>
        <taxon>Agaricomycotina</taxon>
        <taxon>Agaricomycetes</taxon>
        <taxon>Agaricomycetidae</taxon>
        <taxon>Agaricales</taxon>
        <taxon>Marasmiineae</taxon>
        <taxon>Mycenaceae</taxon>
        <taxon>Mycena</taxon>
    </lineage>
</organism>
<evidence type="ECO:0000313" key="6">
    <source>
        <dbReference type="Proteomes" id="UP001218218"/>
    </source>
</evidence>
<feature type="domain" description="Peptidase A1" evidence="4">
    <location>
        <begin position="1"/>
        <end position="122"/>
    </location>
</feature>
<dbReference type="GO" id="GO:0006508">
    <property type="term" value="P:proteolysis"/>
    <property type="evidence" value="ECO:0007669"/>
    <property type="project" value="InterPro"/>
</dbReference>
<gene>
    <name evidence="5" type="ORF">DFH08DRAFT_956428</name>
</gene>
<dbReference type="EMBL" id="JARIHO010000011">
    <property type="protein sequence ID" value="KAJ7353360.1"/>
    <property type="molecule type" value="Genomic_DNA"/>
</dbReference>
<evidence type="ECO:0000256" key="2">
    <source>
        <dbReference type="SAM" id="Coils"/>
    </source>
</evidence>
<feature type="compositionally biased region" description="Polar residues" evidence="3">
    <location>
        <begin position="195"/>
        <end position="204"/>
    </location>
</feature>
<dbReference type="PANTHER" id="PTHR47966:SF57">
    <property type="entry name" value="PEPTIDASE A1 DOMAIN-CONTAINING PROTEIN"/>
    <property type="match status" value="1"/>
</dbReference>
<dbReference type="Gene3D" id="2.40.70.10">
    <property type="entry name" value="Acid Proteases"/>
    <property type="match status" value="1"/>
</dbReference>
<dbReference type="InterPro" id="IPR021109">
    <property type="entry name" value="Peptidase_aspartic_dom_sf"/>
</dbReference>
<feature type="coiled-coil region" evidence="2">
    <location>
        <begin position="310"/>
        <end position="351"/>
    </location>
</feature>
<evidence type="ECO:0000256" key="3">
    <source>
        <dbReference type="SAM" id="MobiDB-lite"/>
    </source>
</evidence>
<evidence type="ECO:0000256" key="1">
    <source>
        <dbReference type="ARBA" id="ARBA00007447"/>
    </source>
</evidence>
<proteinExistence type="inferred from homology"/>
<name>A0AAD7AAA9_9AGAR</name>
<comment type="caution">
    <text evidence="5">The sequence shown here is derived from an EMBL/GenBank/DDBJ whole genome shotgun (WGS) entry which is preliminary data.</text>
</comment>
<dbReference type="GO" id="GO:0004190">
    <property type="term" value="F:aspartic-type endopeptidase activity"/>
    <property type="evidence" value="ECO:0007669"/>
    <property type="project" value="InterPro"/>
</dbReference>